<dbReference type="EMBL" id="JABSTR010000004">
    <property type="protein sequence ID" value="KAH9366957.1"/>
    <property type="molecule type" value="Genomic_DNA"/>
</dbReference>
<gene>
    <name evidence="1" type="ORF">HPB48_021824</name>
</gene>
<dbReference type="VEuPathDB" id="VectorBase:HLOH_047275"/>
<dbReference type="AlphaFoldDB" id="A0A9J6FUU7"/>
<accession>A0A9J6FUU7</accession>
<reference evidence="1 2" key="1">
    <citation type="journal article" date="2020" name="Cell">
        <title>Large-Scale Comparative Analyses of Tick Genomes Elucidate Their Genetic Diversity and Vector Capacities.</title>
        <authorList>
            <consortium name="Tick Genome and Microbiome Consortium (TIGMIC)"/>
            <person name="Jia N."/>
            <person name="Wang J."/>
            <person name="Shi W."/>
            <person name="Du L."/>
            <person name="Sun Y."/>
            <person name="Zhan W."/>
            <person name="Jiang J.F."/>
            <person name="Wang Q."/>
            <person name="Zhang B."/>
            <person name="Ji P."/>
            <person name="Bell-Sakyi L."/>
            <person name="Cui X.M."/>
            <person name="Yuan T.T."/>
            <person name="Jiang B.G."/>
            <person name="Yang W.F."/>
            <person name="Lam T.T."/>
            <person name="Chang Q.C."/>
            <person name="Ding S.J."/>
            <person name="Wang X.J."/>
            <person name="Zhu J.G."/>
            <person name="Ruan X.D."/>
            <person name="Zhao L."/>
            <person name="Wei J.T."/>
            <person name="Ye R.Z."/>
            <person name="Que T.C."/>
            <person name="Du C.H."/>
            <person name="Zhou Y.H."/>
            <person name="Cheng J.X."/>
            <person name="Dai P.F."/>
            <person name="Guo W.B."/>
            <person name="Han X.H."/>
            <person name="Huang E.J."/>
            <person name="Li L.F."/>
            <person name="Wei W."/>
            <person name="Gao Y.C."/>
            <person name="Liu J.Z."/>
            <person name="Shao H.Z."/>
            <person name="Wang X."/>
            <person name="Wang C.C."/>
            <person name="Yang T.C."/>
            <person name="Huo Q.B."/>
            <person name="Li W."/>
            <person name="Chen H.Y."/>
            <person name="Chen S.E."/>
            <person name="Zhou L.G."/>
            <person name="Ni X.B."/>
            <person name="Tian J.H."/>
            <person name="Sheng Y."/>
            <person name="Liu T."/>
            <person name="Pan Y.S."/>
            <person name="Xia L.Y."/>
            <person name="Li J."/>
            <person name="Zhao F."/>
            <person name="Cao W.C."/>
        </authorList>
    </citation>
    <scope>NUCLEOTIDE SEQUENCE [LARGE SCALE GENOMIC DNA]</scope>
    <source>
        <strain evidence="1">HaeL-2018</strain>
    </source>
</reference>
<evidence type="ECO:0000313" key="1">
    <source>
        <dbReference type="EMBL" id="KAH9366957.1"/>
    </source>
</evidence>
<evidence type="ECO:0000313" key="2">
    <source>
        <dbReference type="Proteomes" id="UP000821853"/>
    </source>
</evidence>
<comment type="caution">
    <text evidence="1">The sequence shown here is derived from an EMBL/GenBank/DDBJ whole genome shotgun (WGS) entry which is preliminary data.</text>
</comment>
<protein>
    <submittedName>
        <fullName evidence="1">Uncharacterized protein</fullName>
    </submittedName>
</protein>
<keyword evidence="2" id="KW-1185">Reference proteome</keyword>
<proteinExistence type="predicted"/>
<dbReference type="Proteomes" id="UP000821853">
    <property type="component" value="Chromosome 2"/>
</dbReference>
<sequence>MSVQAGTINLDARHIYIIFHHKMSSGTHPRKVTLGDQCEAVRRCVREGRIFEESRDITAANHKIDRAIVQLVGGEVGGHVVSQPLVLGSAEVDELERLIDALALSYHQ</sequence>
<name>A0A9J6FUU7_HAELO</name>
<organism evidence="1 2">
    <name type="scientific">Haemaphysalis longicornis</name>
    <name type="common">Bush tick</name>
    <dbReference type="NCBI Taxonomy" id="44386"/>
    <lineage>
        <taxon>Eukaryota</taxon>
        <taxon>Metazoa</taxon>
        <taxon>Ecdysozoa</taxon>
        <taxon>Arthropoda</taxon>
        <taxon>Chelicerata</taxon>
        <taxon>Arachnida</taxon>
        <taxon>Acari</taxon>
        <taxon>Parasitiformes</taxon>
        <taxon>Ixodida</taxon>
        <taxon>Ixodoidea</taxon>
        <taxon>Ixodidae</taxon>
        <taxon>Haemaphysalinae</taxon>
        <taxon>Haemaphysalis</taxon>
    </lineage>
</organism>